<dbReference type="InterPro" id="IPR006091">
    <property type="entry name" value="Acyl-CoA_Oxase/DH_mid-dom"/>
</dbReference>
<evidence type="ECO:0000256" key="1">
    <source>
        <dbReference type="ARBA" id="ARBA00001974"/>
    </source>
</evidence>
<dbReference type="PANTHER" id="PTHR43884:SF12">
    <property type="entry name" value="ISOVALERYL-COA DEHYDROGENASE, MITOCHONDRIAL-RELATED"/>
    <property type="match status" value="1"/>
</dbReference>
<feature type="domain" description="Acyl-CoA dehydrogenase/oxidase N-terminal" evidence="9">
    <location>
        <begin position="6"/>
        <end position="117"/>
    </location>
</feature>
<dbReference type="GO" id="GO:0050660">
    <property type="term" value="F:flavin adenine dinucleotide binding"/>
    <property type="evidence" value="ECO:0007669"/>
    <property type="project" value="InterPro"/>
</dbReference>
<keyword evidence="4 6" id="KW-0274">FAD</keyword>
<dbReference type="InterPro" id="IPR006089">
    <property type="entry name" value="Acyl-CoA_DH_CS"/>
</dbReference>
<keyword evidence="11" id="KW-1185">Reference proteome</keyword>
<dbReference type="InterPro" id="IPR009100">
    <property type="entry name" value="AcylCoA_DH/oxidase_NM_dom_sf"/>
</dbReference>
<dbReference type="Proteomes" id="UP000246018">
    <property type="component" value="Unassembled WGS sequence"/>
</dbReference>
<dbReference type="AlphaFoldDB" id="A0A2T8FCX4"/>
<gene>
    <name evidence="10" type="ORF">DDE18_04260</name>
</gene>
<dbReference type="InterPro" id="IPR036250">
    <property type="entry name" value="AcylCo_DH-like_C"/>
</dbReference>
<dbReference type="PIRSF" id="PIRSF016578">
    <property type="entry name" value="HsaA"/>
    <property type="match status" value="1"/>
</dbReference>
<dbReference type="Gene3D" id="1.20.140.10">
    <property type="entry name" value="Butyryl-CoA Dehydrogenase, subunit A, domain 3"/>
    <property type="match status" value="1"/>
</dbReference>
<feature type="domain" description="Acyl-CoA oxidase/dehydrogenase middle" evidence="8">
    <location>
        <begin position="123"/>
        <end position="216"/>
    </location>
</feature>
<keyword evidence="3 6" id="KW-0285">Flavoprotein</keyword>
<evidence type="ECO:0000256" key="5">
    <source>
        <dbReference type="ARBA" id="ARBA00023002"/>
    </source>
</evidence>
<name>A0A2T8FCX4_9ACTN</name>
<accession>A0A2T8FCX4</accession>
<dbReference type="SUPFAM" id="SSF47203">
    <property type="entry name" value="Acyl-CoA dehydrogenase C-terminal domain-like"/>
    <property type="match status" value="1"/>
</dbReference>
<dbReference type="GO" id="GO:0003995">
    <property type="term" value="F:acyl-CoA dehydrogenase activity"/>
    <property type="evidence" value="ECO:0007669"/>
    <property type="project" value="InterPro"/>
</dbReference>
<evidence type="ECO:0000256" key="2">
    <source>
        <dbReference type="ARBA" id="ARBA00009347"/>
    </source>
</evidence>
<evidence type="ECO:0000259" key="9">
    <source>
        <dbReference type="Pfam" id="PF02771"/>
    </source>
</evidence>
<dbReference type="FunFam" id="2.40.110.10:FF:000002">
    <property type="entry name" value="Acyl-CoA dehydrogenase fadE12"/>
    <property type="match status" value="1"/>
</dbReference>
<dbReference type="Pfam" id="PF02770">
    <property type="entry name" value="Acyl-CoA_dh_M"/>
    <property type="match status" value="1"/>
</dbReference>
<evidence type="ECO:0000256" key="6">
    <source>
        <dbReference type="RuleBase" id="RU362125"/>
    </source>
</evidence>
<proteinExistence type="inferred from homology"/>
<dbReference type="Pfam" id="PF02771">
    <property type="entry name" value="Acyl-CoA_dh_N"/>
    <property type="match status" value="1"/>
</dbReference>
<evidence type="ECO:0000256" key="3">
    <source>
        <dbReference type="ARBA" id="ARBA00022630"/>
    </source>
</evidence>
<dbReference type="Gene3D" id="1.10.540.10">
    <property type="entry name" value="Acyl-CoA dehydrogenase/oxidase, N-terminal domain"/>
    <property type="match status" value="1"/>
</dbReference>
<sequence>MDFRHTPEQQAWKDMLHTFMEKEVGREYTREHDASREFPEEVFQKMADNGWLGLLVPEDQGGQGADPVMFAIFCEAIAKFSLDTAACIMTSMFTATNVAHNGSEEQKRQHLLPFLEGRRKFSIAISEPEAGSDAAGVKTKAVLDGDEWVFNGNKVFCSGAHLPGAVIALMARTSEDRHKGLSLFLLPNDTPGLDIRKLPTIVRRSLGTTEFFLDDCRVPKSNIIGEVGEGWTYINQHLEYERLSLAASYVGNARTALNDTIKYTKERHQFGRALSSFQVLKHRMAENECELQAARLLVYQAATKMARGERATMEVSMAKVYAADVAYKIAFNGMQAMGGYAQLPEFDMERYFREAKHGMVGGGANEIQRTIIAREMGL</sequence>
<evidence type="ECO:0000259" key="7">
    <source>
        <dbReference type="Pfam" id="PF00441"/>
    </source>
</evidence>
<comment type="cofactor">
    <cofactor evidence="1 6">
        <name>FAD</name>
        <dbReference type="ChEBI" id="CHEBI:57692"/>
    </cofactor>
</comment>
<protein>
    <submittedName>
        <fullName evidence="10">Butyryl-CoA dehydrogenase</fullName>
    </submittedName>
</protein>
<dbReference type="EMBL" id="QDGZ01000002">
    <property type="protein sequence ID" value="PVG83554.1"/>
    <property type="molecule type" value="Genomic_DNA"/>
</dbReference>
<feature type="domain" description="Acyl-CoA dehydrogenase/oxidase C-terminal" evidence="7">
    <location>
        <begin position="228"/>
        <end position="376"/>
    </location>
</feature>
<dbReference type="FunFam" id="1.20.140.10:FF:000001">
    <property type="entry name" value="Acyl-CoA dehydrogenase"/>
    <property type="match status" value="1"/>
</dbReference>
<dbReference type="InterPro" id="IPR009075">
    <property type="entry name" value="AcylCo_DH/oxidase_C"/>
</dbReference>
<dbReference type="SUPFAM" id="SSF56645">
    <property type="entry name" value="Acyl-CoA dehydrogenase NM domain-like"/>
    <property type="match status" value="1"/>
</dbReference>
<dbReference type="Pfam" id="PF00441">
    <property type="entry name" value="Acyl-CoA_dh_1"/>
    <property type="match status" value="1"/>
</dbReference>
<reference evidence="10 11" key="1">
    <citation type="submission" date="2018-04" db="EMBL/GenBank/DDBJ databases">
        <title>Genome of Nocardioides gansuensis WSJ-1.</title>
        <authorList>
            <person name="Wu S."/>
            <person name="Wang G."/>
        </authorList>
    </citation>
    <scope>NUCLEOTIDE SEQUENCE [LARGE SCALE GENOMIC DNA]</scope>
    <source>
        <strain evidence="10 11">WSJ-1</strain>
    </source>
</reference>
<dbReference type="Gene3D" id="2.40.110.10">
    <property type="entry name" value="Butyryl-CoA Dehydrogenase, subunit A, domain 2"/>
    <property type="match status" value="1"/>
</dbReference>
<evidence type="ECO:0000256" key="4">
    <source>
        <dbReference type="ARBA" id="ARBA00022827"/>
    </source>
</evidence>
<evidence type="ECO:0000259" key="8">
    <source>
        <dbReference type="Pfam" id="PF02770"/>
    </source>
</evidence>
<dbReference type="OrthoDB" id="3205875at2"/>
<evidence type="ECO:0000313" key="10">
    <source>
        <dbReference type="EMBL" id="PVG83554.1"/>
    </source>
</evidence>
<dbReference type="PANTHER" id="PTHR43884">
    <property type="entry name" value="ACYL-COA DEHYDROGENASE"/>
    <property type="match status" value="1"/>
</dbReference>
<dbReference type="PROSITE" id="PS00072">
    <property type="entry name" value="ACYL_COA_DH_1"/>
    <property type="match status" value="1"/>
</dbReference>
<evidence type="ECO:0000313" key="11">
    <source>
        <dbReference type="Proteomes" id="UP000246018"/>
    </source>
</evidence>
<organism evidence="10 11">
    <name type="scientific">Nocardioides gansuensis</name>
    <dbReference type="NCBI Taxonomy" id="2138300"/>
    <lineage>
        <taxon>Bacteria</taxon>
        <taxon>Bacillati</taxon>
        <taxon>Actinomycetota</taxon>
        <taxon>Actinomycetes</taxon>
        <taxon>Propionibacteriales</taxon>
        <taxon>Nocardioidaceae</taxon>
        <taxon>Nocardioides</taxon>
    </lineage>
</organism>
<comment type="similarity">
    <text evidence="2 6">Belongs to the acyl-CoA dehydrogenase family.</text>
</comment>
<dbReference type="InterPro" id="IPR046373">
    <property type="entry name" value="Acyl-CoA_Oxase/DH_mid-dom_sf"/>
</dbReference>
<comment type="caution">
    <text evidence="10">The sequence shown here is derived from an EMBL/GenBank/DDBJ whole genome shotgun (WGS) entry which is preliminary data.</text>
</comment>
<dbReference type="InterPro" id="IPR013786">
    <property type="entry name" value="AcylCoA_DH/ox_N"/>
</dbReference>
<dbReference type="InterPro" id="IPR037069">
    <property type="entry name" value="AcylCoA_DH/ox_N_sf"/>
</dbReference>
<keyword evidence="5 6" id="KW-0560">Oxidoreductase</keyword>